<dbReference type="eggNOG" id="COG1912">
    <property type="taxonomic scope" value="Bacteria"/>
</dbReference>
<evidence type="ECO:0000259" key="3">
    <source>
        <dbReference type="Pfam" id="PF01887"/>
    </source>
</evidence>
<dbReference type="Pfam" id="PF01887">
    <property type="entry name" value="SAM_HAT_N"/>
    <property type="match status" value="1"/>
</dbReference>
<comment type="similarity">
    <text evidence="2">Belongs to the SAM hydrolase / SAM-dependent halogenase family.</text>
</comment>
<dbReference type="PANTHER" id="PTHR35092:SF1">
    <property type="entry name" value="CHLORINASE MJ1651"/>
    <property type="match status" value="1"/>
</dbReference>
<dbReference type="Pfam" id="PF20257">
    <property type="entry name" value="SAM_HAT_C"/>
    <property type="match status" value="1"/>
</dbReference>
<dbReference type="Gene3D" id="3.40.50.10790">
    <property type="entry name" value="S-adenosyl-l-methionine hydroxide adenosyltransferase, N-terminal"/>
    <property type="match status" value="1"/>
</dbReference>
<evidence type="ECO:0000313" key="6">
    <source>
        <dbReference type="Proteomes" id="UP000003959"/>
    </source>
</evidence>
<accession>F4Y1K7</accession>
<dbReference type="InterPro" id="IPR002747">
    <property type="entry name" value="SAM_OH_AdoTrfase"/>
</dbReference>
<evidence type="ECO:0000256" key="1">
    <source>
        <dbReference type="ARBA" id="ARBA00022691"/>
    </source>
</evidence>
<dbReference type="Gene3D" id="2.40.30.90">
    <property type="entry name" value="Bacterial fluorinating enzyme like"/>
    <property type="match status" value="1"/>
</dbReference>
<dbReference type="PIRSF" id="PIRSF006779">
    <property type="entry name" value="UCP006779"/>
    <property type="match status" value="1"/>
</dbReference>
<dbReference type="SUPFAM" id="SSF101852">
    <property type="entry name" value="Bacterial fluorinating enzyme, C-terminal domain"/>
    <property type="match status" value="1"/>
</dbReference>
<sequence>MEALEAHSNSASLPQKGYDNQSTGFEITMPQNRIITLLSDFGLQDVYVGVMKGVIAQVNPTLTIVDLTHQIPPQNLAAARFNLLNAYPYFPAGTVHVAVVDPGVGSHRRAIAIQLSQGFLVGPDNGLFSGVLEQYPLMAAVELSNSDYWRTRNPSTTFHGRDIFASLGAHLASGLPIERLGEVIEPNTLVTLDMPIKRLTDDGIIGSIQYVDHFGNLITNIPGAEVDGKIWSVKISDRIIPHTQTYSNCQLGEYVALIGSHGWVEIAVNGGSAKSQLQLDWGDTVELSIKN</sequence>
<dbReference type="HOGENOM" id="CLU_059734_1_1_3"/>
<keyword evidence="6" id="KW-1185">Reference proteome</keyword>
<gene>
    <name evidence="5" type="ORF">LYNGBM3L_64280</name>
</gene>
<dbReference type="Proteomes" id="UP000003959">
    <property type="component" value="Unassembled WGS sequence"/>
</dbReference>
<evidence type="ECO:0000256" key="2">
    <source>
        <dbReference type="ARBA" id="ARBA00024035"/>
    </source>
</evidence>
<evidence type="ECO:0000313" key="5">
    <source>
        <dbReference type="EMBL" id="EGJ29149.1"/>
    </source>
</evidence>
<feature type="domain" description="S-adenosyl-l-methionine hydroxide adenosyltransferase N-terminal" evidence="3">
    <location>
        <begin position="35"/>
        <end position="181"/>
    </location>
</feature>
<dbReference type="SUPFAM" id="SSF102522">
    <property type="entry name" value="Bacterial fluorinating enzyme, N-terminal domain"/>
    <property type="match status" value="1"/>
</dbReference>
<evidence type="ECO:0000259" key="4">
    <source>
        <dbReference type="Pfam" id="PF20257"/>
    </source>
</evidence>
<dbReference type="EMBL" id="GL890970">
    <property type="protein sequence ID" value="EGJ29149.1"/>
    <property type="molecule type" value="Genomic_DNA"/>
</dbReference>
<dbReference type="InterPro" id="IPR023227">
    <property type="entry name" value="SAM_OH_AdoTrfase_C_sf"/>
</dbReference>
<proteinExistence type="inferred from homology"/>
<evidence type="ECO:0008006" key="7">
    <source>
        <dbReference type="Google" id="ProtNLM"/>
    </source>
</evidence>
<name>F4Y1K7_9CYAN</name>
<protein>
    <recommendedName>
        <fullName evidence="7">SAM-dependent chlorinase/fluorinase</fullName>
    </recommendedName>
</protein>
<organism evidence="5 6">
    <name type="scientific">Moorena producens 3L</name>
    <dbReference type="NCBI Taxonomy" id="489825"/>
    <lineage>
        <taxon>Bacteria</taxon>
        <taxon>Bacillati</taxon>
        <taxon>Cyanobacteriota</taxon>
        <taxon>Cyanophyceae</taxon>
        <taxon>Coleofasciculales</taxon>
        <taxon>Coleofasciculaceae</taxon>
        <taxon>Moorena</taxon>
    </lineage>
</organism>
<keyword evidence="1" id="KW-0949">S-adenosyl-L-methionine</keyword>
<reference evidence="6" key="1">
    <citation type="journal article" date="2011" name="Proc. Natl. Acad. Sci. U.S.A.">
        <title>Genomic insights into the physiology and ecology of the marine filamentous cyanobacterium Lyngbya majuscula.</title>
        <authorList>
            <person name="Jones A.C."/>
            <person name="Monroe E.A."/>
            <person name="Podell S."/>
            <person name="Hess W.R."/>
            <person name="Klages S."/>
            <person name="Esquenazi E."/>
            <person name="Niessen S."/>
            <person name="Hoover H."/>
            <person name="Rothmann M."/>
            <person name="Lasken R.S."/>
            <person name="Yates J.R.III."/>
            <person name="Reinhardt R."/>
            <person name="Kube M."/>
            <person name="Burkart M.D."/>
            <person name="Allen E.E."/>
            <person name="Dorrestein P.C."/>
            <person name="Gerwick W.H."/>
            <person name="Gerwick L."/>
        </authorList>
    </citation>
    <scope>NUCLEOTIDE SEQUENCE [LARGE SCALE GENOMIC DNA]</scope>
    <source>
        <strain evidence="6">3L</strain>
    </source>
</reference>
<dbReference type="AlphaFoldDB" id="F4Y1K7"/>
<dbReference type="PANTHER" id="PTHR35092">
    <property type="entry name" value="CHLORINASE MJ1651"/>
    <property type="match status" value="1"/>
</dbReference>
<dbReference type="InterPro" id="IPR046470">
    <property type="entry name" value="SAM_HAT_C"/>
</dbReference>
<dbReference type="InterPro" id="IPR023228">
    <property type="entry name" value="SAM_OH_AdoTrfase_N_sf"/>
</dbReference>
<dbReference type="InterPro" id="IPR046469">
    <property type="entry name" value="SAM_HAT_N"/>
</dbReference>
<feature type="domain" description="S-adenosyl-l-methionine hydroxide adenosyltransferase C-terminal" evidence="4">
    <location>
        <begin position="206"/>
        <end position="286"/>
    </location>
</feature>